<proteinExistence type="inferred from homology"/>
<dbReference type="GO" id="GO:0008305">
    <property type="term" value="C:integrin complex"/>
    <property type="evidence" value="ECO:0007669"/>
    <property type="project" value="InterPro"/>
</dbReference>
<dbReference type="GO" id="GO:0098609">
    <property type="term" value="P:cell-cell adhesion"/>
    <property type="evidence" value="ECO:0007669"/>
    <property type="project" value="TreeGrafter"/>
</dbReference>
<evidence type="ECO:0000313" key="6">
    <source>
        <dbReference type="EMBL" id="CAH2086139.1"/>
    </source>
</evidence>
<evidence type="ECO:0000256" key="2">
    <source>
        <dbReference type="ARBA" id="ARBA00022737"/>
    </source>
</evidence>
<dbReference type="Gene3D" id="2.130.10.130">
    <property type="entry name" value="Integrin alpha, N-terminal"/>
    <property type="match status" value="1"/>
</dbReference>
<dbReference type="Pfam" id="PF01839">
    <property type="entry name" value="FG-GAP"/>
    <property type="match status" value="1"/>
</dbReference>
<evidence type="ECO:0000256" key="5">
    <source>
        <dbReference type="RuleBase" id="RU003762"/>
    </source>
</evidence>
<accession>A0AAU9TL30</accession>
<dbReference type="AlphaFoldDB" id="A0AAU9TL30"/>
<dbReference type="GO" id="GO:0007229">
    <property type="term" value="P:integrin-mediated signaling pathway"/>
    <property type="evidence" value="ECO:0007669"/>
    <property type="project" value="UniProtKB-KW"/>
</dbReference>
<protein>
    <submittedName>
        <fullName evidence="6">Uncharacterized protein</fullName>
    </submittedName>
</protein>
<dbReference type="PRINTS" id="PR01185">
    <property type="entry name" value="INTEGRINA"/>
</dbReference>
<keyword evidence="2" id="KW-0677">Repeat</keyword>
<evidence type="ECO:0000256" key="3">
    <source>
        <dbReference type="ARBA" id="ARBA00023180"/>
    </source>
</evidence>
<dbReference type="InterPro" id="IPR013519">
    <property type="entry name" value="Int_alpha_beta-p"/>
</dbReference>
<evidence type="ECO:0000256" key="1">
    <source>
        <dbReference type="ARBA" id="ARBA00022729"/>
    </source>
</evidence>
<dbReference type="PANTHER" id="PTHR23220">
    <property type="entry name" value="INTEGRIN ALPHA"/>
    <property type="match status" value="1"/>
</dbReference>
<keyword evidence="5" id="KW-0675">Receptor</keyword>
<keyword evidence="5" id="KW-0401">Integrin</keyword>
<keyword evidence="5" id="KW-0472">Membrane</keyword>
<dbReference type="GO" id="GO:0009897">
    <property type="term" value="C:external side of plasma membrane"/>
    <property type="evidence" value="ECO:0007669"/>
    <property type="project" value="TreeGrafter"/>
</dbReference>
<keyword evidence="3" id="KW-0325">Glycoprotein</keyword>
<reference evidence="6" key="1">
    <citation type="submission" date="2022-03" db="EMBL/GenBank/DDBJ databases">
        <authorList>
            <person name="Tunstrom K."/>
        </authorList>
    </citation>
    <scope>NUCLEOTIDE SEQUENCE</scope>
</reference>
<name>A0AAU9TL30_EUPED</name>
<dbReference type="SUPFAM" id="SSF69318">
    <property type="entry name" value="Integrin alpha N-terminal domain"/>
    <property type="match status" value="1"/>
</dbReference>
<keyword evidence="5" id="KW-0812">Transmembrane</keyword>
<dbReference type="SMART" id="SM00191">
    <property type="entry name" value="Int_alpha"/>
    <property type="match status" value="4"/>
</dbReference>
<keyword evidence="5" id="KW-1133">Transmembrane helix</keyword>
<sequence length="960" mass="107915">MKGLTIKIGYFHMMLILLRVEDINGSFFFHELSYIELHSADSKIDFGFSIAYQSKLKSLVVGAPHSDLNGTVYKCPLDEAVKQKELACSNINIDMDKLASDYSRNNSIDQNFCLGASISATPEYVFTCAPLWTSYFEDGEKLKFGALGTCFVTNGTYVSRYNGLLEQYVQKTSEMVPKIGNIYGGIGWNTLYDPKNELILIAKPSLMSSISVMQANDPLKPTSAVKTLEYKFNEYYFLGQSLAAGVFFNNELMLYAFSMISKSRLSGAIAFLYYDSRNKLMKILEGRTRPILIEDDLINSMYGASLHSVNLNGDKYSELLVGAPTWTNDVNMYEHGAVLFYLGGGKPTSERNYNLCICGIEDGSRFGTAIGSSDIDGDDFPEIFISAPYEKSDNGAVYILSGYEIMKMLPNTDSKISIKVSELTNIQRIKNVPYKSFGFSILPVRDFDENVGNLLAVGSPDNGTVVLFRSIPFINVHVTALLLGKERVMDEDMNFTVAVSVNVTFPETPNEMSGRLFVSTNIIGDAARIENSTYIIDITKEKSLYTNEVIVLLNNTDPGSYKLNVKVDSDIKLLDKPDFDKSLFLISNRSKPETVLDIERRSKDVGMPRLSMNDWPGSTKNVYVLGSTASENITVVVRNDGYVTYDSCARIKVTGVKALVVGCIQNEEWYKCDLVNIERHQERLINIRLDLSKATNKDNGLEVEVLLYNICVASANATVRKTKKIAFELDTTDVSIDFLSYDRNVTLSEIQDTETSKFIDVREVFTITNNGSVTWNSISAFIIFEIETFVNNYIVITSDMNECKQVSSKDQVVYNCIIDLKPMSSFKITTERNILKEKMMEIFDNDKISLNTTYKLVLEPTLITLNKTYTTTLYFQIDTSFGTNKHFIIALSVFVALLVLVVTTIILYKVGFFERKEKTKLAVLKQEIRQRSTRRSNPADTAAEHQDNNQVTEGFFHHVM</sequence>
<keyword evidence="1" id="KW-0732">Signal</keyword>
<comment type="subcellular location">
    <subcellularLocation>
        <location evidence="5">Membrane</location>
        <topology evidence="5">Single-pass type I membrane protein</topology>
    </subcellularLocation>
</comment>
<keyword evidence="7" id="KW-1185">Reference proteome</keyword>
<feature type="transmembrane region" description="Helical" evidence="5">
    <location>
        <begin position="887"/>
        <end position="908"/>
    </location>
</feature>
<comment type="caution">
    <text evidence="6">The sequence shown here is derived from an EMBL/GenBank/DDBJ whole genome shotgun (WGS) entry which is preliminary data.</text>
</comment>
<dbReference type="PANTHER" id="PTHR23220:SF122">
    <property type="entry name" value="INTEGRIN ALPHA-PS1"/>
    <property type="match status" value="1"/>
</dbReference>
<evidence type="ECO:0000313" key="7">
    <source>
        <dbReference type="Proteomes" id="UP001153954"/>
    </source>
</evidence>
<comment type="similarity">
    <text evidence="5">Belongs to the integrin alpha chain family.</text>
</comment>
<dbReference type="GO" id="GO:0033627">
    <property type="term" value="P:cell adhesion mediated by integrin"/>
    <property type="evidence" value="ECO:0007669"/>
    <property type="project" value="TreeGrafter"/>
</dbReference>
<organism evidence="6 7">
    <name type="scientific">Euphydryas editha</name>
    <name type="common">Edith's checkerspot</name>
    <dbReference type="NCBI Taxonomy" id="104508"/>
    <lineage>
        <taxon>Eukaryota</taxon>
        <taxon>Metazoa</taxon>
        <taxon>Ecdysozoa</taxon>
        <taxon>Arthropoda</taxon>
        <taxon>Hexapoda</taxon>
        <taxon>Insecta</taxon>
        <taxon>Pterygota</taxon>
        <taxon>Neoptera</taxon>
        <taxon>Endopterygota</taxon>
        <taxon>Lepidoptera</taxon>
        <taxon>Glossata</taxon>
        <taxon>Ditrysia</taxon>
        <taxon>Papilionoidea</taxon>
        <taxon>Nymphalidae</taxon>
        <taxon>Nymphalinae</taxon>
        <taxon>Euphydryas</taxon>
    </lineage>
</organism>
<dbReference type="Proteomes" id="UP001153954">
    <property type="component" value="Unassembled WGS sequence"/>
</dbReference>
<dbReference type="Gene3D" id="1.20.5.930">
    <property type="entry name" value="Bicelle-embedded integrin alpha(iib) transmembrane segment"/>
    <property type="match status" value="1"/>
</dbReference>
<dbReference type="GO" id="GO:0007160">
    <property type="term" value="P:cell-matrix adhesion"/>
    <property type="evidence" value="ECO:0007669"/>
    <property type="project" value="TreeGrafter"/>
</dbReference>
<dbReference type="InterPro" id="IPR000413">
    <property type="entry name" value="Integrin_alpha"/>
</dbReference>
<dbReference type="PROSITE" id="PS00242">
    <property type="entry name" value="INTEGRIN_ALPHA"/>
    <property type="match status" value="1"/>
</dbReference>
<dbReference type="InterPro" id="IPR013517">
    <property type="entry name" value="FG-GAP"/>
</dbReference>
<feature type="repeat" description="FG-GAP" evidence="4">
    <location>
        <begin position="352"/>
        <end position="409"/>
    </location>
</feature>
<feature type="repeat" description="FG-GAP" evidence="4">
    <location>
        <begin position="288"/>
        <end position="350"/>
    </location>
</feature>
<dbReference type="EMBL" id="CAKOGL010000005">
    <property type="protein sequence ID" value="CAH2086139.1"/>
    <property type="molecule type" value="Genomic_DNA"/>
</dbReference>
<gene>
    <name evidence="6" type="ORF">EEDITHA_LOCUS2549</name>
</gene>
<dbReference type="InterPro" id="IPR028994">
    <property type="entry name" value="Integrin_alpha_N"/>
</dbReference>
<dbReference type="PROSITE" id="PS51470">
    <property type="entry name" value="FG_GAP"/>
    <property type="match status" value="2"/>
</dbReference>
<dbReference type="InterPro" id="IPR018184">
    <property type="entry name" value="Integrin_alpha_C_CS"/>
</dbReference>
<keyword evidence="5" id="KW-0130">Cell adhesion</keyword>
<dbReference type="GO" id="GO:0005178">
    <property type="term" value="F:integrin binding"/>
    <property type="evidence" value="ECO:0007669"/>
    <property type="project" value="TreeGrafter"/>
</dbReference>
<evidence type="ECO:0000256" key="4">
    <source>
        <dbReference type="PROSITE-ProRule" id="PRU00803"/>
    </source>
</evidence>